<dbReference type="InterPro" id="IPR008509">
    <property type="entry name" value="MOT2/MFSD5"/>
</dbReference>
<comment type="subcellular location">
    <subcellularLocation>
        <location evidence="2">Cell membrane</location>
        <topology evidence="2">Multi-pass membrane protein</topology>
    </subcellularLocation>
</comment>
<dbReference type="Pfam" id="PF05631">
    <property type="entry name" value="MFS_5"/>
    <property type="match status" value="1"/>
</dbReference>
<comment type="function">
    <text evidence="1">Mediates high-affinity intracellular uptake of the rare oligo-element molybdenum.</text>
</comment>
<evidence type="ECO:0000256" key="6">
    <source>
        <dbReference type="ARBA" id="ARBA00022692"/>
    </source>
</evidence>
<evidence type="ECO:0000256" key="9">
    <source>
        <dbReference type="ARBA" id="ARBA00023136"/>
    </source>
</evidence>
<dbReference type="RefSeq" id="XP_005771350.1">
    <property type="nucleotide sequence ID" value="XM_005771293.1"/>
</dbReference>
<feature type="transmembrane region" description="Helical" evidence="13">
    <location>
        <begin position="156"/>
        <end position="178"/>
    </location>
</feature>
<feature type="transmembrane region" description="Helical" evidence="13">
    <location>
        <begin position="65"/>
        <end position="84"/>
    </location>
</feature>
<evidence type="ECO:0000256" key="10">
    <source>
        <dbReference type="ARBA" id="ARBA00030646"/>
    </source>
</evidence>
<feature type="transmembrane region" description="Helical" evidence="13">
    <location>
        <begin position="24"/>
        <end position="44"/>
    </location>
</feature>
<keyword evidence="6 13" id="KW-0812">Transmembrane</keyword>
<feature type="region of interest" description="Disordered" evidence="12">
    <location>
        <begin position="213"/>
        <end position="258"/>
    </location>
</feature>
<dbReference type="InterPro" id="IPR036259">
    <property type="entry name" value="MFS_trans_sf"/>
</dbReference>
<feature type="transmembrane region" description="Helical" evidence="13">
    <location>
        <begin position="129"/>
        <end position="150"/>
    </location>
</feature>
<keyword evidence="7 13" id="KW-1133">Transmembrane helix</keyword>
<evidence type="ECO:0000256" key="2">
    <source>
        <dbReference type="ARBA" id="ARBA00004651"/>
    </source>
</evidence>
<dbReference type="PANTHER" id="PTHR23516:SF1">
    <property type="entry name" value="MOLYBDATE-ANION TRANSPORTER"/>
    <property type="match status" value="1"/>
</dbReference>
<dbReference type="eggNOG" id="KOG4332">
    <property type="taxonomic scope" value="Eukaryota"/>
</dbReference>
<protein>
    <recommendedName>
        <fullName evidence="3">Molybdate-anion transporter</fullName>
    </recommendedName>
    <alternativeName>
        <fullName evidence="10">Major facilitator superfamily domain-containing protein 5</fullName>
    </alternativeName>
    <alternativeName>
        <fullName evidence="11">Molybdate transporter 2 homolog</fullName>
    </alternativeName>
</protein>
<organism evidence="14 15">
    <name type="scientific">Emiliania huxleyi (strain CCMP1516)</name>
    <dbReference type="NCBI Taxonomy" id="280463"/>
    <lineage>
        <taxon>Eukaryota</taxon>
        <taxon>Haptista</taxon>
        <taxon>Haptophyta</taxon>
        <taxon>Prymnesiophyceae</taxon>
        <taxon>Isochrysidales</taxon>
        <taxon>Noelaerhabdaceae</taxon>
        <taxon>Emiliania</taxon>
    </lineage>
</organism>
<dbReference type="AlphaFoldDB" id="A0A0D3J5Y6"/>
<evidence type="ECO:0000256" key="5">
    <source>
        <dbReference type="ARBA" id="ARBA00022475"/>
    </source>
</evidence>
<dbReference type="Gene3D" id="1.20.1250.20">
    <property type="entry name" value="MFS general substrate transporter like domains"/>
    <property type="match status" value="1"/>
</dbReference>
<evidence type="ECO:0000313" key="14">
    <source>
        <dbReference type="EnsemblProtists" id="EOD18921"/>
    </source>
</evidence>
<dbReference type="GO" id="GO:0005886">
    <property type="term" value="C:plasma membrane"/>
    <property type="evidence" value="ECO:0007669"/>
    <property type="project" value="UniProtKB-SubCell"/>
</dbReference>
<keyword evidence="5" id="KW-1003">Cell membrane</keyword>
<reference evidence="14" key="2">
    <citation type="submission" date="2024-10" db="UniProtKB">
        <authorList>
            <consortium name="EnsemblProtists"/>
        </authorList>
    </citation>
    <scope>IDENTIFICATION</scope>
</reference>
<evidence type="ECO:0000256" key="4">
    <source>
        <dbReference type="ARBA" id="ARBA00022448"/>
    </source>
</evidence>
<evidence type="ECO:0000256" key="12">
    <source>
        <dbReference type="SAM" id="MobiDB-lite"/>
    </source>
</evidence>
<evidence type="ECO:0000256" key="8">
    <source>
        <dbReference type="ARBA" id="ARBA00023065"/>
    </source>
</evidence>
<keyword evidence="4" id="KW-0813">Transport</keyword>
<evidence type="ECO:0000256" key="13">
    <source>
        <dbReference type="SAM" id="Phobius"/>
    </source>
</evidence>
<accession>A0A0D3J5Y6</accession>
<dbReference type="HOGENOM" id="CLU_1079387_0_0_1"/>
<evidence type="ECO:0000256" key="7">
    <source>
        <dbReference type="ARBA" id="ARBA00022989"/>
    </source>
</evidence>
<dbReference type="GO" id="GO:0006811">
    <property type="term" value="P:monoatomic ion transport"/>
    <property type="evidence" value="ECO:0007669"/>
    <property type="project" value="UniProtKB-KW"/>
</dbReference>
<dbReference type="GO" id="GO:0015098">
    <property type="term" value="F:molybdate ion transmembrane transporter activity"/>
    <property type="evidence" value="ECO:0007669"/>
    <property type="project" value="InterPro"/>
</dbReference>
<sequence length="258" mass="28021">MVGIVGHVVVELSPPSAEGGHNRFAAPFNVAAPVLLLASFLCQVQWSERYGDRRTTPSASLLRSWRAIVASRTLLALGVVNSLYETSLYAFVFMWTPSLERRAPHQISHGLIFSIFMVSKMAGAQGFALLDACLGGVFAGSALCLLVPVVSSSYEALLLAFSAFECLLGLYWPAIALVRAGELDDSCWRCRPTRTARAEAARVRPRRWCRSSRCRRGGGSSKRGPRPRVPSWTTRSESVAPPSRLGRGGESVVAGRRA</sequence>
<reference evidence="15" key="1">
    <citation type="journal article" date="2013" name="Nature">
        <title>Pan genome of the phytoplankton Emiliania underpins its global distribution.</title>
        <authorList>
            <person name="Read B.A."/>
            <person name="Kegel J."/>
            <person name="Klute M.J."/>
            <person name="Kuo A."/>
            <person name="Lefebvre S.C."/>
            <person name="Maumus F."/>
            <person name="Mayer C."/>
            <person name="Miller J."/>
            <person name="Monier A."/>
            <person name="Salamov A."/>
            <person name="Young J."/>
            <person name="Aguilar M."/>
            <person name="Claverie J.M."/>
            <person name="Frickenhaus S."/>
            <person name="Gonzalez K."/>
            <person name="Herman E.K."/>
            <person name="Lin Y.C."/>
            <person name="Napier J."/>
            <person name="Ogata H."/>
            <person name="Sarno A.F."/>
            <person name="Shmutz J."/>
            <person name="Schroeder D."/>
            <person name="de Vargas C."/>
            <person name="Verret F."/>
            <person name="von Dassow P."/>
            <person name="Valentin K."/>
            <person name="Van de Peer Y."/>
            <person name="Wheeler G."/>
            <person name="Dacks J.B."/>
            <person name="Delwiche C.F."/>
            <person name="Dyhrman S.T."/>
            <person name="Glockner G."/>
            <person name="John U."/>
            <person name="Richards T."/>
            <person name="Worden A.Z."/>
            <person name="Zhang X."/>
            <person name="Grigoriev I.V."/>
            <person name="Allen A.E."/>
            <person name="Bidle K."/>
            <person name="Borodovsky M."/>
            <person name="Bowler C."/>
            <person name="Brownlee C."/>
            <person name="Cock J.M."/>
            <person name="Elias M."/>
            <person name="Gladyshev V.N."/>
            <person name="Groth M."/>
            <person name="Guda C."/>
            <person name="Hadaegh A."/>
            <person name="Iglesias-Rodriguez M.D."/>
            <person name="Jenkins J."/>
            <person name="Jones B.M."/>
            <person name="Lawson T."/>
            <person name="Leese F."/>
            <person name="Lindquist E."/>
            <person name="Lobanov A."/>
            <person name="Lomsadze A."/>
            <person name="Malik S.B."/>
            <person name="Marsh M.E."/>
            <person name="Mackinder L."/>
            <person name="Mock T."/>
            <person name="Mueller-Roeber B."/>
            <person name="Pagarete A."/>
            <person name="Parker M."/>
            <person name="Probert I."/>
            <person name="Quesneville H."/>
            <person name="Raines C."/>
            <person name="Rensing S.A."/>
            <person name="Riano-Pachon D.M."/>
            <person name="Richier S."/>
            <person name="Rokitta S."/>
            <person name="Shiraiwa Y."/>
            <person name="Soanes D.M."/>
            <person name="van der Giezen M."/>
            <person name="Wahlund T.M."/>
            <person name="Williams B."/>
            <person name="Wilson W."/>
            <person name="Wolfe G."/>
            <person name="Wurch L.L."/>
        </authorList>
    </citation>
    <scope>NUCLEOTIDE SEQUENCE</scope>
</reference>
<dbReference type="STRING" id="2903.R1E7E4"/>
<dbReference type="PaxDb" id="2903-EOD18921"/>
<name>A0A0D3J5Y6_EMIH1</name>
<evidence type="ECO:0000256" key="1">
    <source>
        <dbReference type="ARBA" id="ARBA00003019"/>
    </source>
</evidence>
<keyword evidence="15" id="KW-1185">Reference proteome</keyword>
<keyword evidence="8" id="KW-0406">Ion transport</keyword>
<dbReference type="EnsemblProtists" id="EOD18921">
    <property type="protein sequence ID" value="EOD18921"/>
    <property type="gene ID" value="EMIHUDRAFT_451273"/>
</dbReference>
<keyword evidence="9 13" id="KW-0472">Membrane</keyword>
<evidence type="ECO:0000313" key="15">
    <source>
        <dbReference type="Proteomes" id="UP000013827"/>
    </source>
</evidence>
<proteinExistence type="predicted"/>
<dbReference type="SUPFAM" id="SSF103473">
    <property type="entry name" value="MFS general substrate transporter"/>
    <property type="match status" value="1"/>
</dbReference>
<evidence type="ECO:0000256" key="3">
    <source>
        <dbReference type="ARBA" id="ARBA00021242"/>
    </source>
</evidence>
<evidence type="ECO:0000256" key="11">
    <source>
        <dbReference type="ARBA" id="ARBA00032555"/>
    </source>
</evidence>
<dbReference type="PANTHER" id="PTHR23516">
    <property type="entry name" value="SAM (S-ADENOSYL METHIONINE) TRANSPORTER"/>
    <property type="match status" value="1"/>
</dbReference>
<dbReference type="GeneID" id="17264468"/>
<dbReference type="Proteomes" id="UP000013827">
    <property type="component" value="Unassembled WGS sequence"/>
</dbReference>
<dbReference type="KEGG" id="ehx:EMIHUDRAFT_451273"/>